<feature type="compositionally biased region" description="Basic residues" evidence="1">
    <location>
        <begin position="17"/>
        <end position="26"/>
    </location>
</feature>
<dbReference type="AlphaFoldDB" id="A0A7J6CS55"/>
<organism evidence="2 3">
    <name type="scientific">Onychostoma macrolepis</name>
    <dbReference type="NCBI Taxonomy" id="369639"/>
    <lineage>
        <taxon>Eukaryota</taxon>
        <taxon>Metazoa</taxon>
        <taxon>Chordata</taxon>
        <taxon>Craniata</taxon>
        <taxon>Vertebrata</taxon>
        <taxon>Euteleostomi</taxon>
        <taxon>Actinopterygii</taxon>
        <taxon>Neopterygii</taxon>
        <taxon>Teleostei</taxon>
        <taxon>Ostariophysi</taxon>
        <taxon>Cypriniformes</taxon>
        <taxon>Cyprinidae</taxon>
        <taxon>Acrossocheilinae</taxon>
        <taxon>Onychostoma</taxon>
    </lineage>
</organism>
<name>A0A7J6CS55_9TELE</name>
<comment type="caution">
    <text evidence="2">The sequence shown here is derived from an EMBL/GenBank/DDBJ whole genome shotgun (WGS) entry which is preliminary data.</text>
</comment>
<gene>
    <name evidence="2" type="ORF">G5714_011371</name>
</gene>
<protein>
    <submittedName>
        <fullName evidence="2">Uncharacterized protein</fullName>
    </submittedName>
</protein>
<feature type="region of interest" description="Disordered" evidence="1">
    <location>
        <begin position="212"/>
        <end position="241"/>
    </location>
</feature>
<accession>A0A7J6CS55</accession>
<feature type="compositionally biased region" description="Basic and acidic residues" evidence="1">
    <location>
        <begin position="228"/>
        <end position="241"/>
    </location>
</feature>
<keyword evidence="3" id="KW-1185">Reference proteome</keyword>
<proteinExistence type="predicted"/>
<reference evidence="2 3" key="1">
    <citation type="submission" date="2020-04" db="EMBL/GenBank/DDBJ databases">
        <title>Chromosome-level genome assembly of a cyprinid fish Onychostoma macrolepis by integration of Nanopore Sequencing, Bionano and Hi-C technology.</title>
        <authorList>
            <person name="Wang D."/>
        </authorList>
    </citation>
    <scope>NUCLEOTIDE SEQUENCE [LARGE SCALE GENOMIC DNA]</scope>
    <source>
        <strain evidence="2">SWU-2019</strain>
        <tissue evidence="2">Muscle</tissue>
    </source>
</reference>
<sequence>MKRAQKCPECPTDAPRRSARRAQRAARNRDAAASVTREKTSSSGSDEDIGIRIRTNCNSFPCLSKRAAFCLRDATRRNAQVMKSRSRANPAAAAGCSDASVECVELAAPAAGGSKQPELSHTLDPCHSISTGYYVALRSRSSWSAGHQRIMFGCEILSEIMGPGRGFSRSSMLLEVLDWCQRRLRVNIALTDGGEALNHFLHITLTTEGTAFHRSTGEAAENRKKKKEGKEVSKEKRDPCA</sequence>
<dbReference type="EMBL" id="JAAMOB010000010">
    <property type="protein sequence ID" value="KAF4108612.1"/>
    <property type="molecule type" value="Genomic_DNA"/>
</dbReference>
<evidence type="ECO:0000256" key="1">
    <source>
        <dbReference type="SAM" id="MobiDB-lite"/>
    </source>
</evidence>
<feature type="region of interest" description="Disordered" evidence="1">
    <location>
        <begin position="1"/>
        <end position="48"/>
    </location>
</feature>
<evidence type="ECO:0000313" key="3">
    <source>
        <dbReference type="Proteomes" id="UP000579812"/>
    </source>
</evidence>
<dbReference type="Proteomes" id="UP000579812">
    <property type="component" value="Unassembled WGS sequence"/>
</dbReference>
<evidence type="ECO:0000313" key="2">
    <source>
        <dbReference type="EMBL" id="KAF4108612.1"/>
    </source>
</evidence>